<protein>
    <recommendedName>
        <fullName evidence="4">Lipoprotein</fullName>
    </recommendedName>
</protein>
<proteinExistence type="predicted"/>
<evidence type="ECO:0000313" key="2">
    <source>
        <dbReference type="EMBL" id="MCK0537399.1"/>
    </source>
</evidence>
<keyword evidence="3" id="KW-1185">Reference proteome</keyword>
<keyword evidence="1" id="KW-0732">Signal</keyword>
<evidence type="ECO:0000313" key="3">
    <source>
        <dbReference type="Proteomes" id="UP001165524"/>
    </source>
</evidence>
<dbReference type="Proteomes" id="UP001165524">
    <property type="component" value="Unassembled WGS sequence"/>
</dbReference>
<feature type="chain" id="PRO_5047174791" description="Lipoprotein" evidence="1">
    <location>
        <begin position="24"/>
        <end position="307"/>
    </location>
</feature>
<dbReference type="EMBL" id="JALKII010000003">
    <property type="protein sequence ID" value="MCK0537399.1"/>
    <property type="molecule type" value="Genomic_DNA"/>
</dbReference>
<evidence type="ECO:0000256" key="1">
    <source>
        <dbReference type="SAM" id="SignalP"/>
    </source>
</evidence>
<feature type="signal peptide" evidence="1">
    <location>
        <begin position="1"/>
        <end position="23"/>
    </location>
</feature>
<dbReference type="RefSeq" id="WP_246950797.1">
    <property type="nucleotide sequence ID" value="NZ_JALKII010000003.1"/>
</dbReference>
<comment type="caution">
    <text evidence="2">The sequence shown here is derived from an EMBL/GenBank/DDBJ whole genome shotgun (WGS) entry which is preliminary data.</text>
</comment>
<evidence type="ECO:0008006" key="4">
    <source>
        <dbReference type="Google" id="ProtNLM"/>
    </source>
</evidence>
<gene>
    <name evidence="2" type="ORF">MU846_06700</name>
</gene>
<reference evidence="2" key="1">
    <citation type="submission" date="2022-04" db="EMBL/GenBank/DDBJ databases">
        <title>Alcanivorax sp. CY1518 draft genome sequence.</title>
        <authorList>
            <person name="Zhao G."/>
            <person name="An M."/>
        </authorList>
    </citation>
    <scope>NUCLEOTIDE SEQUENCE</scope>
    <source>
        <strain evidence="2">CY1518</strain>
    </source>
</reference>
<sequence length="307" mass="33384">MNATTSALRLAPLALCLALTACGGSSGSDRGNLGTLDPLPLTLDSYAPLAAHMALFVGPAVPERYHMLLSSHLDDIINDCNAQRIIDGDTTRIDIDDCSHSENLGSNHRTRQSYVKLEYQADVDANPGSDTWLVNIQHLEDFASLISPPIRDSVFTKAEGTLTLTVTPDSITVTDTESLYTRSEDRILTETELLSRTLHLFQLEGFSVTVQDDGSERTIDQHGRLIVDVGGILGYVDIDTVSSLVWPVQSDCPTMGEIALTGRDDEKMNLSFDNNQVTVTISNDGGANGELFDCNDFLGWVESAFDK</sequence>
<organism evidence="2 3">
    <name type="scientific">Alcanivorax quisquiliarum</name>
    <dbReference type="NCBI Taxonomy" id="2933565"/>
    <lineage>
        <taxon>Bacteria</taxon>
        <taxon>Pseudomonadati</taxon>
        <taxon>Pseudomonadota</taxon>
        <taxon>Gammaproteobacteria</taxon>
        <taxon>Oceanospirillales</taxon>
        <taxon>Alcanivoracaceae</taxon>
        <taxon>Alcanivorax</taxon>
    </lineage>
</organism>
<accession>A0ABT0E6E9</accession>
<name>A0ABT0E6E9_9GAMM</name>